<dbReference type="Proteomes" id="UP000062475">
    <property type="component" value="Chromosome"/>
</dbReference>
<feature type="transmembrane region" description="Helical" evidence="5">
    <location>
        <begin position="16"/>
        <end position="38"/>
    </location>
</feature>
<evidence type="ECO:0000313" key="6">
    <source>
        <dbReference type="EMBL" id="AIM28022.1"/>
    </source>
</evidence>
<dbReference type="OrthoDB" id="15253at2157"/>
<organism evidence="6 12">
    <name type="scientific">Metallosphaera sedula</name>
    <dbReference type="NCBI Taxonomy" id="43687"/>
    <lineage>
        <taxon>Archaea</taxon>
        <taxon>Thermoproteota</taxon>
        <taxon>Thermoprotei</taxon>
        <taxon>Sulfolobales</taxon>
        <taxon>Sulfolobaceae</taxon>
        <taxon>Metallosphaera</taxon>
    </lineage>
</organism>
<dbReference type="GO" id="GO:0003954">
    <property type="term" value="F:NADH dehydrogenase activity"/>
    <property type="evidence" value="ECO:0007669"/>
    <property type="project" value="TreeGrafter"/>
</dbReference>
<dbReference type="EMBL" id="CP008822">
    <property type="protein sequence ID" value="AIM28022.1"/>
    <property type="molecule type" value="Genomic_DNA"/>
</dbReference>
<evidence type="ECO:0000313" key="14">
    <source>
        <dbReference type="Proteomes" id="UP000061362"/>
    </source>
</evidence>
<evidence type="ECO:0000313" key="8">
    <source>
        <dbReference type="EMBL" id="AKV77092.1"/>
    </source>
</evidence>
<evidence type="ECO:0000313" key="12">
    <source>
        <dbReference type="Proteomes" id="UP000029084"/>
    </source>
</evidence>
<evidence type="ECO:0000256" key="2">
    <source>
        <dbReference type="ARBA" id="ARBA00022692"/>
    </source>
</evidence>
<dbReference type="Proteomes" id="UP000068832">
    <property type="component" value="Chromosome"/>
</dbReference>
<evidence type="ECO:0000313" key="17">
    <source>
        <dbReference type="Proteomes" id="UP000068832"/>
    </source>
</evidence>
<comment type="subcellular location">
    <subcellularLocation>
        <location evidence="1">Membrane</location>
        <topology evidence="1">Multi-pass membrane protein</topology>
    </subcellularLocation>
</comment>
<dbReference type="OMA" id="WSGWASN"/>
<dbReference type="Proteomes" id="UP000062398">
    <property type="component" value="Chromosome"/>
</dbReference>
<dbReference type="EMBL" id="CP012176">
    <property type="protein sequence ID" value="AKV83820.1"/>
    <property type="molecule type" value="Genomic_DNA"/>
</dbReference>
<feature type="transmembrane region" description="Helical" evidence="5">
    <location>
        <begin position="331"/>
        <end position="351"/>
    </location>
</feature>
<dbReference type="EMBL" id="CP012175">
    <property type="protein sequence ID" value="AKV81588.1"/>
    <property type="molecule type" value="Genomic_DNA"/>
</dbReference>
<dbReference type="AlphaFoldDB" id="A0A088E8I7"/>
<dbReference type="PANTHER" id="PTHR11432:SF3">
    <property type="entry name" value="NADH-UBIQUINONE OXIDOREDUCTASE CHAIN 1"/>
    <property type="match status" value="1"/>
</dbReference>
<dbReference type="Pfam" id="PF00146">
    <property type="entry name" value="NADHdh"/>
    <property type="match status" value="1"/>
</dbReference>
<evidence type="ECO:0000256" key="5">
    <source>
        <dbReference type="SAM" id="Phobius"/>
    </source>
</evidence>
<dbReference type="EMBL" id="CP012172">
    <property type="protein sequence ID" value="AKV74855.1"/>
    <property type="molecule type" value="Genomic_DNA"/>
</dbReference>
<keyword evidence="4 5" id="KW-0472">Membrane</keyword>
<feature type="transmembrane region" description="Helical" evidence="5">
    <location>
        <begin position="257"/>
        <end position="277"/>
    </location>
</feature>
<keyword evidence="7" id="KW-0830">Ubiquinone</keyword>
<dbReference type="Proteomes" id="UP000061362">
    <property type="component" value="Chromosome"/>
</dbReference>
<feature type="transmembrane region" description="Helical" evidence="5">
    <location>
        <begin position="217"/>
        <end position="236"/>
    </location>
</feature>
<dbReference type="PANTHER" id="PTHR11432">
    <property type="entry name" value="NADH DEHYDROGENASE SUBUNIT 1"/>
    <property type="match status" value="1"/>
</dbReference>
<dbReference type="GO" id="GO:0009060">
    <property type="term" value="P:aerobic respiration"/>
    <property type="evidence" value="ECO:0007669"/>
    <property type="project" value="TreeGrafter"/>
</dbReference>
<dbReference type="EMBL" id="CP012173">
    <property type="protein sequence ID" value="AKV77092.1"/>
    <property type="molecule type" value="Genomic_DNA"/>
</dbReference>
<feature type="transmembrane region" description="Helical" evidence="5">
    <location>
        <begin position="178"/>
        <end position="197"/>
    </location>
</feature>
<evidence type="ECO:0000313" key="11">
    <source>
        <dbReference type="EMBL" id="AKV83820.1"/>
    </source>
</evidence>
<evidence type="ECO:0000313" key="7">
    <source>
        <dbReference type="EMBL" id="AKV74855.1"/>
    </source>
</evidence>
<protein>
    <submittedName>
        <fullName evidence="6">NADH dehydrogenase subunit H</fullName>
        <ecNumber evidence="6">1.6.5.3</ecNumber>
    </submittedName>
    <submittedName>
        <fullName evidence="7">NADH:ubiquinone oxidoreductase subunit H</fullName>
    </submittedName>
</protein>
<dbReference type="PATRIC" id="fig|43687.5.peg.2056"/>
<gene>
    <name evidence="6" type="ORF">HA72_1898</name>
    <name evidence="7" type="ORF">MsedA_1946</name>
    <name evidence="8" type="ORF">MsedB_1948</name>
    <name evidence="9" type="ORF">MsedC_1946</name>
    <name evidence="10" type="ORF">MsedD_1947</name>
    <name evidence="11" type="ORF">MsedE_1947</name>
</gene>
<dbReference type="InterPro" id="IPR001694">
    <property type="entry name" value="NADH_UbQ_OxRdtase_su1/FPO"/>
</dbReference>
<dbReference type="Proteomes" id="UP000029084">
    <property type="component" value="Chromosome"/>
</dbReference>
<evidence type="ECO:0000256" key="3">
    <source>
        <dbReference type="ARBA" id="ARBA00022989"/>
    </source>
</evidence>
<reference evidence="11 13" key="3">
    <citation type="submission" date="2015-07" db="EMBL/GenBank/DDBJ databases">
        <title>Physiological, transcriptional responses and genome re-sequencing of acid resistant extremely thermoacidophilic Metallosphaera sedula SARC-M1.</title>
        <authorList>
            <person name="Ai C."/>
            <person name="McCarthy S."/>
            <person name="Eckrich V."/>
            <person name="Rudrappa D."/>
            <person name="Qiu G."/>
            <person name="Blum P."/>
        </authorList>
    </citation>
    <scope>NUCLEOTIDE SEQUENCE [LARGE SCALE GENOMIC DNA]</scope>
    <source>
        <strain evidence="11 13">SARC-M1</strain>
    </source>
</reference>
<dbReference type="NCBIfam" id="NF004741">
    <property type="entry name" value="PRK06076.1-2"/>
    <property type="match status" value="1"/>
</dbReference>
<evidence type="ECO:0000313" key="10">
    <source>
        <dbReference type="EMBL" id="AKV81588.1"/>
    </source>
</evidence>
<dbReference type="GeneID" id="97612997"/>
<evidence type="ECO:0000256" key="1">
    <source>
        <dbReference type="ARBA" id="ARBA00004141"/>
    </source>
</evidence>
<evidence type="ECO:0000256" key="4">
    <source>
        <dbReference type="ARBA" id="ARBA00023136"/>
    </source>
</evidence>
<feature type="transmembrane region" description="Helical" evidence="5">
    <location>
        <begin position="145"/>
        <end position="166"/>
    </location>
</feature>
<reference evidence="14 15" key="2">
    <citation type="journal article" date="2015" name="Genome Announc.">
        <title>Complete Genome Sequences of Evolved Arsenate-Resistant Metallosphaera sedula Strains.</title>
        <authorList>
            <person name="Ai C."/>
            <person name="McCarthy S."/>
            <person name="Schackwitz W."/>
            <person name="Martin J."/>
            <person name="Lipzen A."/>
            <person name="Blum P."/>
        </authorList>
    </citation>
    <scope>NUCLEOTIDE SEQUENCE [LARGE SCALE GENOMIC DNA]</scope>
    <source>
        <strain evidence="9 15">ARS120-1</strain>
        <strain evidence="10 14">ARS120-2</strain>
        <strain evidence="7 17">ARS50-1</strain>
        <strain evidence="8 16">ARS50-2</strain>
    </source>
</reference>
<evidence type="ECO:0000313" key="9">
    <source>
        <dbReference type="EMBL" id="AKV79343.1"/>
    </source>
</evidence>
<evidence type="ECO:0000313" key="15">
    <source>
        <dbReference type="Proteomes" id="UP000062398"/>
    </source>
</evidence>
<accession>A0A088E8I7</accession>
<sequence length="352" mass="39095">MNILFDIRYYILYPSFFAPIILPGLIFTAILLLTTIWFERKAAARVQMRIGPYYASKRLGGYLQLVADALKFVFSEVIVPEGVNPTLFALTPVLVVAMSFLPLAVIPVSVIPPSGSIFSIYFHDFYDPNVGLGVLVGLFTQYNMLLILAIESIYPAMIILMAWSTNNRFAIVGAVRESYLSVSYDVLLLMSTISMALEYHTLDLVKIVQTGVPGILANPLAAVTFFIAMIIGSARFPFDIAEADTELVLGPATEYSGLLFVLTMAGSYVGNFVYALVFTDMFLWGWYPLSGFPGALLTVIKASILVFFSVFLRSVYGRYRLDQALRGSWKYIFPLAIASLFLGLVVGYLWIQ</sequence>
<evidence type="ECO:0000313" key="13">
    <source>
        <dbReference type="Proteomes" id="UP000056255"/>
    </source>
</evidence>
<reference evidence="6 12" key="1">
    <citation type="journal article" date="2014" name="J. Bacteriol.">
        <title>Role of an Archaeal PitA Transporter in the Copper and Arsenic Resistance of Metallosphaera sedula, an Extreme Thermoacidophile.</title>
        <authorList>
            <person name="McCarthy S."/>
            <person name="Ai C."/>
            <person name="Wheaton G."/>
            <person name="Tevatia R."/>
            <person name="Eckrich V."/>
            <person name="Kelly R."/>
            <person name="Blum P."/>
        </authorList>
    </citation>
    <scope>NUCLEOTIDE SEQUENCE [LARGE SCALE GENOMIC DNA]</scope>
    <source>
        <strain evidence="6 12">CuR1</strain>
    </source>
</reference>
<dbReference type="EC" id="1.6.5.3" evidence="6"/>
<dbReference type="GO" id="GO:0016020">
    <property type="term" value="C:membrane"/>
    <property type="evidence" value="ECO:0007669"/>
    <property type="project" value="UniProtKB-SubCell"/>
</dbReference>
<dbReference type="EMBL" id="CP012174">
    <property type="protein sequence ID" value="AKV79343.1"/>
    <property type="molecule type" value="Genomic_DNA"/>
</dbReference>
<name>A0A088E8I7_9CREN</name>
<keyword evidence="2 5" id="KW-0812">Transmembrane</keyword>
<keyword evidence="3 5" id="KW-1133">Transmembrane helix</keyword>
<dbReference type="HAMAP" id="MF_01350">
    <property type="entry name" value="NDH1_NuoH"/>
    <property type="match status" value="1"/>
</dbReference>
<proteinExistence type="inferred from homology"/>
<dbReference type="Proteomes" id="UP000056255">
    <property type="component" value="Chromosome"/>
</dbReference>
<evidence type="ECO:0000313" key="16">
    <source>
        <dbReference type="Proteomes" id="UP000062475"/>
    </source>
</evidence>
<feature type="transmembrane region" description="Helical" evidence="5">
    <location>
        <begin position="289"/>
        <end position="311"/>
    </location>
</feature>
<keyword evidence="6" id="KW-0560">Oxidoreductase</keyword>
<dbReference type="RefSeq" id="WP_012021825.1">
    <property type="nucleotide sequence ID" value="NZ_CP008822.1"/>
</dbReference>